<evidence type="ECO:0000313" key="2">
    <source>
        <dbReference type="Proteomes" id="UP000694892"/>
    </source>
</evidence>
<name>A0A974HQ93_XENLA</name>
<gene>
    <name evidence="1" type="ORF">XELAEV_18024151mg</name>
</gene>
<proteinExistence type="predicted"/>
<reference evidence="2" key="1">
    <citation type="journal article" date="2016" name="Nature">
        <title>Genome evolution in the allotetraploid frog Xenopus laevis.</title>
        <authorList>
            <person name="Session A.M."/>
            <person name="Uno Y."/>
            <person name="Kwon T."/>
            <person name="Chapman J.A."/>
            <person name="Toyoda A."/>
            <person name="Takahashi S."/>
            <person name="Fukui A."/>
            <person name="Hikosaka A."/>
            <person name="Suzuki A."/>
            <person name="Kondo M."/>
            <person name="van Heeringen S.J."/>
            <person name="Quigley I."/>
            <person name="Heinz S."/>
            <person name="Ogino H."/>
            <person name="Ochi H."/>
            <person name="Hellsten U."/>
            <person name="Lyons J.B."/>
            <person name="Simakov O."/>
            <person name="Putnam N."/>
            <person name="Stites J."/>
            <person name="Kuroki Y."/>
            <person name="Tanaka T."/>
            <person name="Michiue T."/>
            <person name="Watanabe M."/>
            <person name="Bogdanovic O."/>
            <person name="Lister R."/>
            <person name="Georgiou G."/>
            <person name="Paranjpe S.S."/>
            <person name="van Kruijsbergen I."/>
            <person name="Shu S."/>
            <person name="Carlson J."/>
            <person name="Kinoshita T."/>
            <person name="Ohta Y."/>
            <person name="Mawaribuchi S."/>
            <person name="Jenkins J."/>
            <person name="Grimwood J."/>
            <person name="Schmutz J."/>
            <person name="Mitros T."/>
            <person name="Mozaffari S.V."/>
            <person name="Suzuki Y."/>
            <person name="Haramoto Y."/>
            <person name="Yamamoto T.S."/>
            <person name="Takagi C."/>
            <person name="Heald R."/>
            <person name="Miller K."/>
            <person name="Haudenschild C."/>
            <person name="Kitzman J."/>
            <person name="Nakayama T."/>
            <person name="Izutsu Y."/>
            <person name="Robert J."/>
            <person name="Fortriede J."/>
            <person name="Burns K."/>
            <person name="Lotay V."/>
            <person name="Karimi K."/>
            <person name="Yasuoka Y."/>
            <person name="Dichmann D.S."/>
            <person name="Flajnik M.F."/>
            <person name="Houston D.W."/>
            <person name="Shendure J."/>
            <person name="DuPasquier L."/>
            <person name="Vize P.D."/>
            <person name="Zorn A.M."/>
            <person name="Ito M."/>
            <person name="Marcotte E.M."/>
            <person name="Wallingford J.B."/>
            <person name="Ito Y."/>
            <person name="Asashima M."/>
            <person name="Ueno N."/>
            <person name="Matsuda Y."/>
            <person name="Veenstra G.J."/>
            <person name="Fujiyama A."/>
            <person name="Harland R.M."/>
            <person name="Taira M."/>
            <person name="Rokhsar D.S."/>
        </authorList>
    </citation>
    <scope>NUCLEOTIDE SEQUENCE [LARGE SCALE GENOMIC DNA]</scope>
    <source>
        <strain evidence="2">J</strain>
    </source>
</reference>
<protein>
    <submittedName>
        <fullName evidence="1">Uncharacterized protein</fullName>
    </submittedName>
</protein>
<dbReference type="EMBL" id="CM004472">
    <property type="protein sequence ID" value="OCT85981.1"/>
    <property type="molecule type" value="Genomic_DNA"/>
</dbReference>
<organism evidence="1 2">
    <name type="scientific">Xenopus laevis</name>
    <name type="common">African clawed frog</name>
    <dbReference type="NCBI Taxonomy" id="8355"/>
    <lineage>
        <taxon>Eukaryota</taxon>
        <taxon>Metazoa</taxon>
        <taxon>Chordata</taxon>
        <taxon>Craniata</taxon>
        <taxon>Vertebrata</taxon>
        <taxon>Euteleostomi</taxon>
        <taxon>Amphibia</taxon>
        <taxon>Batrachia</taxon>
        <taxon>Anura</taxon>
        <taxon>Pipoidea</taxon>
        <taxon>Pipidae</taxon>
        <taxon>Xenopodinae</taxon>
        <taxon>Xenopus</taxon>
        <taxon>Xenopus</taxon>
    </lineage>
</organism>
<dbReference type="Proteomes" id="UP000694892">
    <property type="component" value="Chromosome 4L"/>
</dbReference>
<dbReference type="AlphaFoldDB" id="A0A974HQ93"/>
<sequence>MQAFCHSASDRRKCPCSPTLNGAFYAQNVNIILPIPPLQIHRADLGILVMHPTFLPSSPHIFSVCI</sequence>
<evidence type="ECO:0000313" key="1">
    <source>
        <dbReference type="EMBL" id="OCT85981.1"/>
    </source>
</evidence>
<accession>A0A974HQ93</accession>